<sequence length="457" mass="51461">MISKDAITALKRFGYGSRRGEAAGLASPRDWLVAQLDRPDAARIDDAGLPSSIEAQRDHIAYRQERKRQLRRLDRENKEQMDDLKQMMGPRPALDYYSGEINARTRHAINTDAPLVERLVGFWSNHFCISAAKNGRVRAMAGAYEREAIRPYVLGRFRDMLFASAQHPAMLLYLDNQKSTGPNSPVGRRRQRGLNENLAREIMELHTLGVHGGYTQEDVTNFARVLTGWSVGKVDSERGGVFVFHRRVHEPGSFTILGRRYGGRGVDQGEAVLEDLARHPATARFVAGKFARHFVGDSASDALIRRLAATFRETDGDLRELTYDLIASDEAWEAPAEKLLPPYDFIVATARATGWRPEERQMMKALNALGHKMWAPPSPAGWPDEDDAWVSPDAMLERLDWAQRIARRRAPREPVDRVAEDLLGPALDEHSRQVIARAENKGQALALLLMTPGFQRR</sequence>
<organism evidence="1 2">
    <name type="scientific">Rhodobium gokarnense</name>
    <dbReference type="NCBI Taxonomy" id="364296"/>
    <lineage>
        <taxon>Bacteria</taxon>
        <taxon>Pseudomonadati</taxon>
        <taxon>Pseudomonadota</taxon>
        <taxon>Alphaproteobacteria</taxon>
        <taxon>Hyphomicrobiales</taxon>
        <taxon>Rhodobiaceae</taxon>
        <taxon>Rhodobium</taxon>
    </lineage>
</organism>
<gene>
    <name evidence="1" type="ORF">M2319_000110</name>
</gene>
<dbReference type="Proteomes" id="UP001209755">
    <property type="component" value="Unassembled WGS sequence"/>
</dbReference>
<keyword evidence="2" id="KW-1185">Reference proteome</keyword>
<reference evidence="2" key="1">
    <citation type="submission" date="2023-07" db="EMBL/GenBank/DDBJ databases">
        <title>Genome sequencing of Purple Non-Sulfur Bacteria from various extreme environments.</title>
        <authorList>
            <person name="Mayer M."/>
        </authorList>
    </citation>
    <scope>NUCLEOTIDE SEQUENCE [LARGE SCALE GENOMIC DNA]</scope>
    <source>
        <strain evidence="2">DSM 17935</strain>
    </source>
</reference>
<comment type="caution">
    <text evidence="1">The sequence shown here is derived from an EMBL/GenBank/DDBJ whole genome shotgun (WGS) entry which is preliminary data.</text>
</comment>
<dbReference type="RefSeq" id="WP_264599478.1">
    <property type="nucleotide sequence ID" value="NZ_JAOQNS010000001.1"/>
</dbReference>
<protein>
    <submittedName>
        <fullName evidence="1">Uncharacterized protein (DUF1800 family)</fullName>
    </submittedName>
</protein>
<dbReference type="InterPro" id="IPR014917">
    <property type="entry name" value="DUF1800"/>
</dbReference>
<dbReference type="EMBL" id="JAOQNS010000001">
    <property type="protein sequence ID" value="MCW2305794.1"/>
    <property type="molecule type" value="Genomic_DNA"/>
</dbReference>
<dbReference type="Pfam" id="PF08811">
    <property type="entry name" value="DUF1800"/>
    <property type="match status" value="1"/>
</dbReference>
<proteinExistence type="predicted"/>
<evidence type="ECO:0000313" key="2">
    <source>
        <dbReference type="Proteomes" id="UP001209755"/>
    </source>
</evidence>
<name>A0ABT3H5Y6_9HYPH</name>
<accession>A0ABT3H5Y6</accession>
<evidence type="ECO:0000313" key="1">
    <source>
        <dbReference type="EMBL" id="MCW2305794.1"/>
    </source>
</evidence>